<evidence type="ECO:0000313" key="2">
    <source>
        <dbReference type="EMBL" id="BCP67622.1"/>
    </source>
</evidence>
<dbReference type="AlphaFoldDB" id="A0A7R7TGC2"/>
<evidence type="ECO:0000313" key="3">
    <source>
        <dbReference type="Proteomes" id="UP000596099"/>
    </source>
</evidence>
<dbReference type="PROSITE" id="PS50994">
    <property type="entry name" value="INTEGRASE"/>
    <property type="match status" value="1"/>
</dbReference>
<feature type="domain" description="Integrase catalytic" evidence="1">
    <location>
        <begin position="1"/>
        <end position="123"/>
    </location>
</feature>
<sequence length="146" mass="16233">MAQVHGRATANLAAGFLSALVTKAPFPIRAVQVDGGSEFMAEFEEACRSLGIRLFVLPPRSPKLNGHAGMQRTFRDKFYTRPLPRGLTRLQAEPDAYLAYYNRRRPHMALRGLSSCTLISQHGLPEIRLGKALLGPPPRRKPRRGT</sequence>
<name>A0A7R7TGC2_THETH</name>
<keyword evidence="2" id="KW-0614">Plasmid</keyword>
<evidence type="ECO:0000259" key="1">
    <source>
        <dbReference type="PROSITE" id="PS50994"/>
    </source>
</evidence>
<dbReference type="Proteomes" id="UP000596099">
    <property type="component" value="Plasmid pHB5018c"/>
</dbReference>
<organism evidence="2 3">
    <name type="scientific">Thermus thermophilus</name>
    <dbReference type="NCBI Taxonomy" id="274"/>
    <lineage>
        <taxon>Bacteria</taxon>
        <taxon>Thermotogati</taxon>
        <taxon>Deinococcota</taxon>
        <taxon>Deinococci</taxon>
        <taxon>Thermales</taxon>
        <taxon>Thermaceae</taxon>
        <taxon>Thermus</taxon>
    </lineage>
</organism>
<proteinExistence type="predicted"/>
<dbReference type="InterPro" id="IPR012337">
    <property type="entry name" value="RNaseH-like_sf"/>
</dbReference>
<dbReference type="Pfam" id="PF13683">
    <property type="entry name" value="rve_3"/>
    <property type="match status" value="1"/>
</dbReference>
<dbReference type="InterPro" id="IPR036397">
    <property type="entry name" value="RNaseH_sf"/>
</dbReference>
<dbReference type="Gene3D" id="3.30.420.10">
    <property type="entry name" value="Ribonuclease H-like superfamily/Ribonuclease H"/>
    <property type="match status" value="1"/>
</dbReference>
<dbReference type="GO" id="GO:0003676">
    <property type="term" value="F:nucleic acid binding"/>
    <property type="evidence" value="ECO:0007669"/>
    <property type="project" value="InterPro"/>
</dbReference>
<accession>A0A7R7TGC2</accession>
<reference evidence="3" key="1">
    <citation type="submission" date="2021-01" db="EMBL/GenBank/DDBJ databases">
        <title>Complete Genome Sequence of Thermus thermophilus Strain HB5018, Isolated from Mine Onsen Hot Spring.</title>
        <authorList>
            <person name="Miyazaki K."/>
            <person name="Moriya T."/>
            <person name="Nemoto N."/>
            <person name="Oshima T."/>
            <person name="Yura K."/>
            <person name="Bessho Y."/>
        </authorList>
    </citation>
    <scope>NUCLEOTIDE SEQUENCE [LARGE SCALE GENOMIC DNA]</scope>
    <source>
        <strain evidence="3">HB5018</strain>
        <plasmid evidence="3">pHB5018c</plasmid>
    </source>
</reference>
<dbReference type="InterPro" id="IPR001584">
    <property type="entry name" value="Integrase_cat-core"/>
</dbReference>
<dbReference type="SUPFAM" id="SSF53098">
    <property type="entry name" value="Ribonuclease H-like"/>
    <property type="match status" value="1"/>
</dbReference>
<gene>
    <name evidence="2" type="ORF">TthHB5018_c25560</name>
</gene>
<dbReference type="EMBL" id="AP024272">
    <property type="protein sequence ID" value="BCP67622.1"/>
    <property type="molecule type" value="Genomic_DNA"/>
</dbReference>
<protein>
    <recommendedName>
        <fullName evidence="1">Integrase catalytic domain-containing protein</fullName>
    </recommendedName>
</protein>
<geneLocation type="plasmid" evidence="2 3">
    <name>pHB5018c</name>
</geneLocation>
<dbReference type="GO" id="GO:0015074">
    <property type="term" value="P:DNA integration"/>
    <property type="evidence" value="ECO:0007669"/>
    <property type="project" value="InterPro"/>
</dbReference>